<feature type="compositionally biased region" description="Acidic residues" evidence="1">
    <location>
        <begin position="246"/>
        <end position="256"/>
    </location>
</feature>
<feature type="region of interest" description="Disordered" evidence="1">
    <location>
        <begin position="435"/>
        <end position="473"/>
    </location>
</feature>
<feature type="compositionally biased region" description="Polar residues" evidence="1">
    <location>
        <begin position="257"/>
        <end position="269"/>
    </location>
</feature>
<keyword evidence="2" id="KW-0812">Transmembrane</keyword>
<dbReference type="Pfam" id="PF12412">
    <property type="entry name" value="DUF3667"/>
    <property type="match status" value="1"/>
</dbReference>
<dbReference type="EMBL" id="BSNK01000001">
    <property type="protein sequence ID" value="GLQ23380.1"/>
    <property type="molecule type" value="Genomic_DNA"/>
</dbReference>
<name>A0ABQ5V8K0_9PROT</name>
<feature type="transmembrane region" description="Helical" evidence="2">
    <location>
        <begin position="367"/>
        <end position="386"/>
    </location>
</feature>
<feature type="compositionally biased region" description="Low complexity" evidence="1">
    <location>
        <begin position="435"/>
        <end position="457"/>
    </location>
</feature>
<organism evidence="3 4">
    <name type="scientific">Algimonas ampicilliniresistens</name>
    <dbReference type="NCBI Taxonomy" id="1298735"/>
    <lineage>
        <taxon>Bacteria</taxon>
        <taxon>Pseudomonadati</taxon>
        <taxon>Pseudomonadota</taxon>
        <taxon>Alphaproteobacteria</taxon>
        <taxon>Maricaulales</taxon>
        <taxon>Robiginitomaculaceae</taxon>
        <taxon>Algimonas</taxon>
    </lineage>
</organism>
<feature type="region of interest" description="Disordered" evidence="1">
    <location>
        <begin position="244"/>
        <end position="269"/>
    </location>
</feature>
<evidence type="ECO:0000313" key="4">
    <source>
        <dbReference type="Proteomes" id="UP001161391"/>
    </source>
</evidence>
<dbReference type="Proteomes" id="UP001161391">
    <property type="component" value="Unassembled WGS sequence"/>
</dbReference>
<dbReference type="InterPro" id="IPR022134">
    <property type="entry name" value="DUF3667"/>
</dbReference>
<feature type="transmembrane region" description="Helical" evidence="2">
    <location>
        <begin position="341"/>
        <end position="361"/>
    </location>
</feature>
<accession>A0ABQ5V8K0</accession>
<gene>
    <name evidence="3" type="ORF">GCM10007853_12540</name>
</gene>
<dbReference type="RefSeq" id="WP_284388756.1">
    <property type="nucleotide sequence ID" value="NZ_BSNK01000001.1"/>
</dbReference>
<evidence type="ECO:0008006" key="5">
    <source>
        <dbReference type="Google" id="ProtNLM"/>
    </source>
</evidence>
<feature type="transmembrane region" description="Helical" evidence="2">
    <location>
        <begin position="312"/>
        <end position="329"/>
    </location>
</feature>
<feature type="transmembrane region" description="Helical" evidence="2">
    <location>
        <begin position="398"/>
        <end position="421"/>
    </location>
</feature>
<keyword evidence="2" id="KW-0472">Membrane</keyword>
<sequence length="473" mass="52321">MGTEEESLFHEMGVRDQSGLLDADSIPNANQSLTCFSCDEPMTGLFCYACGNKNDNYRRSVWSLGVELFQSLTAFEGRIWKSLYSLILRPGRMARAYADGARQKWTSPMRLFLATSLLLFGYIALSDTQIVALGALEKNSGDRSAAITFGDGEGARFDQRLLFFVRQSDLVPVSQLESIEQSMGFLQGLRDGLSDLQDPESLQRGIDELTEQINLAEDELSKTALIQAREGMVLALEEAMNRAETDTADVDADSTESEASVTENNDNGNSLNITGTDGRSVSLDREGMSELYSRVLRNPQVINNQLNTKLKWAMFFMMPFAMFMGALFIRGRETAMLYDHLVHAAYVHAFSFLLLFAFILLSQFTSTAWLILPYTMILLIYLPISAKRMFKRGWFKSILTALGVGSVYTLIMFFIGAIIVLQALQTVAYEISEGSAAASPSTSTPASTPVPESAPSPEITPTEETQPIPDPEM</sequence>
<reference evidence="3" key="2">
    <citation type="submission" date="2023-01" db="EMBL/GenBank/DDBJ databases">
        <title>Draft genome sequence of Algimonas ampicilliniresistens strain NBRC 108219.</title>
        <authorList>
            <person name="Sun Q."/>
            <person name="Mori K."/>
        </authorList>
    </citation>
    <scope>NUCLEOTIDE SEQUENCE</scope>
    <source>
        <strain evidence="3">NBRC 108219</strain>
    </source>
</reference>
<evidence type="ECO:0000256" key="2">
    <source>
        <dbReference type="SAM" id="Phobius"/>
    </source>
</evidence>
<evidence type="ECO:0000313" key="3">
    <source>
        <dbReference type="EMBL" id="GLQ23380.1"/>
    </source>
</evidence>
<keyword evidence="4" id="KW-1185">Reference proteome</keyword>
<evidence type="ECO:0000256" key="1">
    <source>
        <dbReference type="SAM" id="MobiDB-lite"/>
    </source>
</evidence>
<reference evidence="3" key="1">
    <citation type="journal article" date="2014" name="Int. J. Syst. Evol. Microbiol.">
        <title>Complete genome of a new Firmicutes species belonging to the dominant human colonic microbiota ('Ruminococcus bicirculans') reveals two chromosomes and a selective capacity to utilize plant glucans.</title>
        <authorList>
            <consortium name="NISC Comparative Sequencing Program"/>
            <person name="Wegmann U."/>
            <person name="Louis P."/>
            <person name="Goesmann A."/>
            <person name="Henrissat B."/>
            <person name="Duncan S.H."/>
            <person name="Flint H.J."/>
        </authorList>
    </citation>
    <scope>NUCLEOTIDE SEQUENCE</scope>
    <source>
        <strain evidence="3">NBRC 108219</strain>
    </source>
</reference>
<comment type="caution">
    <text evidence="3">The sequence shown here is derived from an EMBL/GenBank/DDBJ whole genome shotgun (WGS) entry which is preliminary data.</text>
</comment>
<proteinExistence type="predicted"/>
<protein>
    <recommendedName>
        <fullName evidence="5">DUF3667 domain-containing protein</fullName>
    </recommendedName>
</protein>
<keyword evidence="2" id="KW-1133">Transmembrane helix</keyword>